<feature type="domain" description="Serpin" evidence="9">
    <location>
        <begin position="74"/>
        <end position="433"/>
    </location>
</feature>
<keyword evidence="11" id="KW-1185">Reference proteome</keyword>
<comment type="similarity">
    <text evidence="2 8">Belongs to the serpin family.</text>
</comment>
<evidence type="ECO:0000313" key="10">
    <source>
        <dbReference type="EMBL" id="KPI97989.1"/>
    </source>
</evidence>
<dbReference type="SMART" id="SM00093">
    <property type="entry name" value="SERPIN"/>
    <property type="match status" value="1"/>
</dbReference>
<dbReference type="InterPro" id="IPR000215">
    <property type="entry name" value="Serpin_fam"/>
</dbReference>
<evidence type="ECO:0000256" key="3">
    <source>
        <dbReference type="ARBA" id="ARBA00022525"/>
    </source>
</evidence>
<keyword evidence="5" id="KW-0732">Signal</keyword>
<evidence type="ECO:0000259" key="9">
    <source>
        <dbReference type="SMART" id="SM00093"/>
    </source>
</evidence>
<keyword evidence="4" id="KW-0646">Protease inhibitor</keyword>
<dbReference type="InterPro" id="IPR036186">
    <property type="entry name" value="Serpin_sf"/>
</dbReference>
<comment type="subcellular location">
    <subcellularLocation>
        <location evidence="1">Secreted</location>
    </subcellularLocation>
</comment>
<evidence type="ECO:0000313" key="11">
    <source>
        <dbReference type="Proteomes" id="UP000053268"/>
    </source>
</evidence>
<proteinExistence type="inferred from homology"/>
<evidence type="ECO:0000256" key="1">
    <source>
        <dbReference type="ARBA" id="ARBA00004613"/>
    </source>
</evidence>
<dbReference type="Proteomes" id="UP000053268">
    <property type="component" value="Unassembled WGS sequence"/>
</dbReference>
<evidence type="ECO:0000256" key="8">
    <source>
        <dbReference type="RuleBase" id="RU000411"/>
    </source>
</evidence>
<evidence type="ECO:0000256" key="7">
    <source>
        <dbReference type="ARBA" id="ARBA00023180"/>
    </source>
</evidence>
<accession>A0A194PZ13</accession>
<dbReference type="Gene3D" id="2.30.39.10">
    <property type="entry name" value="Alpha-1-antitrypsin, domain 1"/>
    <property type="match status" value="1"/>
</dbReference>
<reference evidence="10 11" key="1">
    <citation type="journal article" date="2015" name="Nat. Commun.">
        <title>Outbred genome sequencing and CRISPR/Cas9 gene editing in butterflies.</title>
        <authorList>
            <person name="Li X."/>
            <person name="Fan D."/>
            <person name="Zhang W."/>
            <person name="Liu G."/>
            <person name="Zhang L."/>
            <person name="Zhao L."/>
            <person name="Fang X."/>
            <person name="Chen L."/>
            <person name="Dong Y."/>
            <person name="Chen Y."/>
            <person name="Ding Y."/>
            <person name="Zhao R."/>
            <person name="Feng M."/>
            <person name="Zhu Y."/>
            <person name="Feng Y."/>
            <person name="Jiang X."/>
            <person name="Zhu D."/>
            <person name="Xiang H."/>
            <person name="Feng X."/>
            <person name="Li S."/>
            <person name="Wang J."/>
            <person name="Zhang G."/>
            <person name="Kronforst M.R."/>
            <person name="Wang W."/>
        </authorList>
    </citation>
    <scope>NUCLEOTIDE SEQUENCE [LARGE SCALE GENOMIC DNA]</scope>
    <source>
        <strain evidence="10">Ya'a_city_454_Px</strain>
        <tissue evidence="10">Whole body</tissue>
    </source>
</reference>
<dbReference type="GO" id="GO:0005615">
    <property type="term" value="C:extracellular space"/>
    <property type="evidence" value="ECO:0007669"/>
    <property type="project" value="InterPro"/>
</dbReference>
<dbReference type="EMBL" id="KQ459586">
    <property type="protein sequence ID" value="KPI97989.1"/>
    <property type="molecule type" value="Genomic_DNA"/>
</dbReference>
<sequence>MVQLAVLGIAGWKRRIKIFLRYMFVIGLGRRGIEYSGDFVGGQVVVLACLATASCNNDANDAALLAEGNSKFTAKMFAEVSNKNPRKSFVLSAFSVLTPLAQLSLAAEGNSHDELLRAIGLPNDETTKTAFRQVDSNLRSVKGVDLKMANRIYVANGYTLNKDYEEVVKQTFQSEVKNVDFTASQSTAKEINTWVEQQTNNRIKDLVDPNTLDADTRAVLVNAIYFKGTWKDQFEKKRTSENDFYLSHRKKIKVSTMYRKGDYNYGESAELNAKILELPYVGDESAFYIILPNNVVGISELLDRVKDSSSLERALNSLYEIEVEAYIPKFKIETTTNLKEILPEIGVKGIFDASKAKLNRLLTNESDLYISDAIQKAFIEINEEGAEAAAANEFGISYLAALVPNTVTFRADHPFVFVLKTGRNILFSGVFHP</sequence>
<dbReference type="Gene3D" id="3.30.497.10">
    <property type="entry name" value="Antithrombin, subunit I, domain 2"/>
    <property type="match status" value="1"/>
</dbReference>
<dbReference type="InterPro" id="IPR023795">
    <property type="entry name" value="Serpin_CS"/>
</dbReference>
<dbReference type="InterPro" id="IPR042178">
    <property type="entry name" value="Serpin_sf_1"/>
</dbReference>
<keyword evidence="7" id="KW-0325">Glycoprotein</keyword>
<protein>
    <submittedName>
        <fullName evidence="10">Antichymotrypsin-2</fullName>
    </submittedName>
</protein>
<name>A0A194PZ13_PAPXU</name>
<dbReference type="CDD" id="cd19579">
    <property type="entry name" value="serpin1K-like"/>
    <property type="match status" value="1"/>
</dbReference>
<dbReference type="GO" id="GO:0004867">
    <property type="term" value="F:serine-type endopeptidase inhibitor activity"/>
    <property type="evidence" value="ECO:0007669"/>
    <property type="project" value="UniProtKB-KW"/>
</dbReference>
<dbReference type="InterPro" id="IPR042185">
    <property type="entry name" value="Serpin_sf_2"/>
</dbReference>
<dbReference type="AlphaFoldDB" id="A0A194PZ13"/>
<organism evidence="10 11">
    <name type="scientific">Papilio xuthus</name>
    <name type="common">Asian swallowtail butterfly</name>
    <dbReference type="NCBI Taxonomy" id="66420"/>
    <lineage>
        <taxon>Eukaryota</taxon>
        <taxon>Metazoa</taxon>
        <taxon>Ecdysozoa</taxon>
        <taxon>Arthropoda</taxon>
        <taxon>Hexapoda</taxon>
        <taxon>Insecta</taxon>
        <taxon>Pterygota</taxon>
        <taxon>Neoptera</taxon>
        <taxon>Endopterygota</taxon>
        <taxon>Lepidoptera</taxon>
        <taxon>Glossata</taxon>
        <taxon>Ditrysia</taxon>
        <taxon>Papilionoidea</taxon>
        <taxon>Papilionidae</taxon>
        <taxon>Papilioninae</taxon>
        <taxon>Papilio</taxon>
    </lineage>
</organism>
<dbReference type="PANTHER" id="PTHR11461">
    <property type="entry name" value="SERINE PROTEASE INHIBITOR, SERPIN"/>
    <property type="match status" value="1"/>
</dbReference>
<evidence type="ECO:0000256" key="2">
    <source>
        <dbReference type="ARBA" id="ARBA00009500"/>
    </source>
</evidence>
<evidence type="ECO:0000256" key="6">
    <source>
        <dbReference type="ARBA" id="ARBA00022900"/>
    </source>
</evidence>
<keyword evidence="6" id="KW-0722">Serine protease inhibitor</keyword>
<dbReference type="PANTHER" id="PTHR11461:SF211">
    <property type="entry name" value="GH10112P-RELATED"/>
    <property type="match status" value="1"/>
</dbReference>
<gene>
    <name evidence="10" type="ORF">RR46_11110</name>
</gene>
<dbReference type="STRING" id="66420.A0A194PZ13"/>
<dbReference type="FunFam" id="2.30.39.10:FF:000030">
    <property type="entry name" value="Serpin 2"/>
    <property type="match status" value="1"/>
</dbReference>
<evidence type="ECO:0000256" key="5">
    <source>
        <dbReference type="ARBA" id="ARBA00022729"/>
    </source>
</evidence>
<dbReference type="SUPFAM" id="SSF56574">
    <property type="entry name" value="Serpins"/>
    <property type="match status" value="1"/>
</dbReference>
<evidence type="ECO:0000256" key="4">
    <source>
        <dbReference type="ARBA" id="ARBA00022690"/>
    </source>
</evidence>
<dbReference type="PROSITE" id="PS00284">
    <property type="entry name" value="SERPIN"/>
    <property type="match status" value="1"/>
</dbReference>
<keyword evidence="3" id="KW-0964">Secreted</keyword>
<dbReference type="InterPro" id="IPR023796">
    <property type="entry name" value="Serpin_dom"/>
</dbReference>
<dbReference type="Pfam" id="PF00079">
    <property type="entry name" value="Serpin"/>
    <property type="match status" value="1"/>
</dbReference>